<reference evidence="13 14" key="1">
    <citation type="submission" date="2024-10" db="EMBL/GenBank/DDBJ databases">
        <authorList>
            <person name="Kim D."/>
        </authorList>
    </citation>
    <scope>NUCLEOTIDE SEQUENCE [LARGE SCALE GENOMIC DNA]</scope>
    <source>
        <strain evidence="13">Taebaek</strain>
    </source>
</reference>
<dbReference type="InterPro" id="IPR001678">
    <property type="entry name" value="MeTrfase_RsmB-F_NOP2_dom"/>
</dbReference>
<organism evidence="13 14">
    <name type="scientific">Heterodera schachtii</name>
    <name type="common">Sugarbeet cyst nematode worm</name>
    <name type="synonym">Tylenchus schachtii</name>
    <dbReference type="NCBI Taxonomy" id="97005"/>
    <lineage>
        <taxon>Eukaryota</taxon>
        <taxon>Metazoa</taxon>
        <taxon>Ecdysozoa</taxon>
        <taxon>Nematoda</taxon>
        <taxon>Chromadorea</taxon>
        <taxon>Rhabditida</taxon>
        <taxon>Tylenchina</taxon>
        <taxon>Tylenchomorpha</taxon>
        <taxon>Tylenchoidea</taxon>
        <taxon>Heteroderidae</taxon>
        <taxon>Heteroderinae</taxon>
        <taxon>Heterodera</taxon>
    </lineage>
</organism>
<dbReference type="PRINTS" id="PR02008">
    <property type="entry name" value="RCMTFAMILY"/>
</dbReference>
<feature type="compositionally biased region" description="Basic and acidic residues" evidence="11">
    <location>
        <begin position="670"/>
        <end position="692"/>
    </location>
</feature>
<evidence type="ECO:0000256" key="8">
    <source>
        <dbReference type="ARBA" id="ARBA00022884"/>
    </source>
</evidence>
<evidence type="ECO:0000256" key="10">
    <source>
        <dbReference type="PROSITE-ProRule" id="PRU01023"/>
    </source>
</evidence>
<gene>
    <name evidence="13" type="ORF">niasHS_003556</name>
</gene>
<dbReference type="InterPro" id="IPR049560">
    <property type="entry name" value="MeTrfase_RsmB-F_NOP2_cat"/>
</dbReference>
<dbReference type="Proteomes" id="UP001620645">
    <property type="component" value="Unassembled WGS sequence"/>
</dbReference>
<keyword evidence="4 10" id="KW-0489">Methyltransferase</keyword>
<dbReference type="InterPro" id="IPR029063">
    <property type="entry name" value="SAM-dependent_MTases_sf"/>
</dbReference>
<dbReference type="Pfam" id="PF01189">
    <property type="entry name" value="Methyltr_RsmB-F"/>
    <property type="match status" value="1"/>
</dbReference>
<name>A0ABD2KH68_HETSC</name>
<dbReference type="Pfam" id="PF25376">
    <property type="entry name" value="Pre-PUA_NSUN2"/>
    <property type="match status" value="1"/>
</dbReference>
<proteinExistence type="inferred from homology"/>
<protein>
    <recommendedName>
        <fullName evidence="2">tRNA (cytosine(34)-C(5))-methyltransferase</fullName>
        <ecNumber evidence="2">2.1.1.203</ecNumber>
    </recommendedName>
</protein>
<dbReference type="EMBL" id="JBICCN010000026">
    <property type="protein sequence ID" value="KAL3102147.1"/>
    <property type="molecule type" value="Genomic_DNA"/>
</dbReference>
<feature type="compositionally biased region" description="Polar residues" evidence="11">
    <location>
        <begin position="1"/>
        <end position="12"/>
    </location>
</feature>
<evidence type="ECO:0000256" key="4">
    <source>
        <dbReference type="ARBA" id="ARBA00022603"/>
    </source>
</evidence>
<dbReference type="GO" id="GO:0030488">
    <property type="term" value="P:tRNA methylation"/>
    <property type="evidence" value="ECO:0007669"/>
    <property type="project" value="UniProtKB-ARBA"/>
</dbReference>
<keyword evidence="3" id="KW-0820">tRNA-binding</keyword>
<dbReference type="GO" id="GO:0000049">
    <property type="term" value="F:tRNA binding"/>
    <property type="evidence" value="ECO:0007669"/>
    <property type="project" value="UniProtKB-KW"/>
</dbReference>
<dbReference type="PRINTS" id="PR02011">
    <property type="entry name" value="RCMTNCL1"/>
</dbReference>
<accession>A0ABD2KH68</accession>
<feature type="binding site" evidence="10">
    <location>
        <position position="244"/>
    </location>
    <ligand>
        <name>S-adenosyl-L-methionine</name>
        <dbReference type="ChEBI" id="CHEBI:59789"/>
    </ligand>
</feature>
<dbReference type="GO" id="GO:0005634">
    <property type="term" value="C:nucleus"/>
    <property type="evidence" value="ECO:0007669"/>
    <property type="project" value="UniProtKB-SubCell"/>
</dbReference>
<evidence type="ECO:0000256" key="11">
    <source>
        <dbReference type="SAM" id="MobiDB-lite"/>
    </source>
</evidence>
<dbReference type="InterPro" id="IPR057286">
    <property type="entry name" value="PUA_NSUN2"/>
</dbReference>
<feature type="region of interest" description="Disordered" evidence="11">
    <location>
        <begin position="670"/>
        <end position="792"/>
    </location>
</feature>
<comment type="caution">
    <text evidence="13">The sequence shown here is derived from an EMBL/GenBank/DDBJ whole genome shotgun (WGS) entry which is preliminary data.</text>
</comment>
<sequence length="792" mass="90200">MEVSPKSDSNAFESKHRQKTYTISKQRQPEKGIRQNYELNKFERRNDSLFGFYKKQRIVPDSEWDRFCEILVTELPSSFRIQRCLPERDCLANFLEQHFFKQIASIAATSESDGVGIHPPKSVPFVPYAYQTKMPRSMLRRHPILKEFHEFLVNETELGNMSRQETCSMVPPLLLDVQPHHRVLDACAAPGSKTMQIIELMHEHCPNPEGFVLANDSDYKRCYLLVRQTLKRMPTANVAVVSHDASQLPALLDANGRPMLFHRVLCDLICSGDGTLRKNPELWRSWDPLKSVNLHKLQLQIARRCLELLANDGLMVYSTCSLNPLEDEAVIAQLLRKSNGTVELVDISDRLKELKRMPGISEWKVFDKEMNEVRAVDDVRAESKRLFKPSMFPPTLEEASQMHLERCFRILPHLHDSGGFFVALLRKKGPKSENDLQRQIEGTNAQMKSGPSSFRKSTAKRARLSNKEDPFIFLEENGQRDDRFVSELDTHFGISPSEFPHSNLLVRSHNTERKKEIYFVNDAIRDFLRFNAKRFRIVNAGVGVLKRIVSDKVSHCPYRLKQDGLRTLLPFITKKIVDIPMDVLIKILKGQPNKDNSSQYLPLTELGDQKTLFEDISVGSLLLRFQNDFIGVKILCAWKGQNSISAFVSREQKIHLLCLFGENISKLMESKDNTSRREKGRQMIKNGEEDKGTTNNNAENGEEDKGTTKNNAENGEEDKGTTKNNAENGEEDKGTTKNNAKNGEEDKGTTKNNAENGEEDKGTTKNNAENGEQDKGTTKNNAENGGEDMQDE</sequence>
<comment type="similarity">
    <text evidence="10">Belongs to the class I-like SAM-binding methyltransferase superfamily. RsmB/NOP family.</text>
</comment>
<evidence type="ECO:0000256" key="9">
    <source>
        <dbReference type="ARBA" id="ARBA00023242"/>
    </source>
</evidence>
<comment type="subcellular location">
    <subcellularLocation>
        <location evidence="1">Nucleus</location>
    </subcellularLocation>
</comment>
<dbReference type="Gene3D" id="3.40.50.150">
    <property type="entry name" value="Vaccinia Virus protein VP39"/>
    <property type="match status" value="1"/>
</dbReference>
<dbReference type="PANTHER" id="PTHR22808:SF1">
    <property type="entry name" value="RNA CYTOSINE-C(5)-METHYLTRANSFERASE NSUN2-RELATED"/>
    <property type="match status" value="1"/>
</dbReference>
<dbReference type="GO" id="GO:0008168">
    <property type="term" value="F:methyltransferase activity"/>
    <property type="evidence" value="ECO:0007669"/>
    <property type="project" value="UniProtKB-KW"/>
</dbReference>
<evidence type="ECO:0000256" key="1">
    <source>
        <dbReference type="ARBA" id="ARBA00004123"/>
    </source>
</evidence>
<evidence type="ECO:0000256" key="7">
    <source>
        <dbReference type="ARBA" id="ARBA00022694"/>
    </source>
</evidence>
<dbReference type="PANTHER" id="PTHR22808">
    <property type="entry name" value="NCL1 YEAST -RELATED NOL1/NOP2/FMU SUN DOMAIN-CONTAINING"/>
    <property type="match status" value="1"/>
</dbReference>
<feature type="binding site" evidence="10">
    <location>
        <begin position="187"/>
        <end position="193"/>
    </location>
    <ligand>
        <name>S-adenosyl-L-methionine</name>
        <dbReference type="ChEBI" id="CHEBI:59789"/>
    </ligand>
</feature>
<dbReference type="InterPro" id="IPR023270">
    <property type="entry name" value="RCMT_NCL1"/>
</dbReference>
<feature type="binding site" evidence="10">
    <location>
        <position position="216"/>
    </location>
    <ligand>
        <name>S-adenosyl-L-methionine</name>
        <dbReference type="ChEBI" id="CHEBI:59789"/>
    </ligand>
</feature>
<evidence type="ECO:0000256" key="5">
    <source>
        <dbReference type="ARBA" id="ARBA00022679"/>
    </source>
</evidence>
<dbReference type="InterPro" id="IPR023267">
    <property type="entry name" value="RCMT"/>
</dbReference>
<feature type="binding site" evidence="10">
    <location>
        <position position="267"/>
    </location>
    <ligand>
        <name>S-adenosyl-L-methionine</name>
        <dbReference type="ChEBI" id="CHEBI:59789"/>
    </ligand>
</feature>
<evidence type="ECO:0000313" key="14">
    <source>
        <dbReference type="Proteomes" id="UP001620645"/>
    </source>
</evidence>
<feature type="domain" description="SAM-dependent MTase RsmB/NOP-type" evidence="12">
    <location>
        <begin position="67"/>
        <end position="428"/>
    </location>
</feature>
<dbReference type="EC" id="2.1.1.203" evidence="2"/>
<keyword evidence="7" id="KW-0819">tRNA processing</keyword>
<dbReference type="PROSITE" id="PS51686">
    <property type="entry name" value="SAM_MT_RSMB_NOP"/>
    <property type="match status" value="1"/>
</dbReference>
<dbReference type="Pfam" id="PF25378">
    <property type="entry name" value="PUA_NSUN2"/>
    <property type="match status" value="1"/>
</dbReference>
<keyword evidence="14" id="KW-1185">Reference proteome</keyword>
<evidence type="ECO:0000256" key="2">
    <source>
        <dbReference type="ARBA" id="ARBA00012629"/>
    </source>
</evidence>
<feature type="active site" description="Nucleophile" evidence="10">
    <location>
        <position position="320"/>
    </location>
</feature>
<evidence type="ECO:0000313" key="13">
    <source>
        <dbReference type="EMBL" id="KAL3102147.1"/>
    </source>
</evidence>
<evidence type="ECO:0000259" key="12">
    <source>
        <dbReference type="PROSITE" id="PS51686"/>
    </source>
</evidence>
<dbReference type="InterPro" id="IPR057285">
    <property type="entry name" value="Pre-PUA_NSUN2"/>
</dbReference>
<evidence type="ECO:0000256" key="6">
    <source>
        <dbReference type="ARBA" id="ARBA00022691"/>
    </source>
</evidence>
<keyword evidence="8 10" id="KW-0694">RNA-binding</keyword>
<dbReference type="AlphaFoldDB" id="A0ABD2KH68"/>
<keyword evidence="5 10" id="KW-0808">Transferase</keyword>
<evidence type="ECO:0000256" key="3">
    <source>
        <dbReference type="ARBA" id="ARBA00022555"/>
    </source>
</evidence>
<keyword evidence="9" id="KW-0539">Nucleus</keyword>
<keyword evidence="6 10" id="KW-0949">S-adenosyl-L-methionine</keyword>
<feature type="region of interest" description="Disordered" evidence="11">
    <location>
        <begin position="1"/>
        <end position="30"/>
    </location>
</feature>
<dbReference type="SUPFAM" id="SSF53335">
    <property type="entry name" value="S-adenosyl-L-methionine-dependent methyltransferases"/>
    <property type="match status" value="1"/>
</dbReference>